<dbReference type="PANTHER" id="PTHR10642:SF26">
    <property type="entry name" value="RIBONUCLEASE H1"/>
    <property type="match status" value="1"/>
</dbReference>
<reference evidence="9 10" key="1">
    <citation type="journal article" date="2019" name="Nat. Ecol. Evol.">
        <title>Megaphylogeny resolves global patterns of mushroom evolution.</title>
        <authorList>
            <person name="Varga T."/>
            <person name="Krizsan K."/>
            <person name="Foldi C."/>
            <person name="Dima B."/>
            <person name="Sanchez-Garcia M."/>
            <person name="Sanchez-Ramirez S."/>
            <person name="Szollosi G.J."/>
            <person name="Szarkandi J.G."/>
            <person name="Papp V."/>
            <person name="Albert L."/>
            <person name="Andreopoulos W."/>
            <person name="Angelini C."/>
            <person name="Antonin V."/>
            <person name="Barry K.W."/>
            <person name="Bougher N.L."/>
            <person name="Buchanan P."/>
            <person name="Buyck B."/>
            <person name="Bense V."/>
            <person name="Catcheside P."/>
            <person name="Chovatia M."/>
            <person name="Cooper J."/>
            <person name="Damon W."/>
            <person name="Desjardin D."/>
            <person name="Finy P."/>
            <person name="Geml J."/>
            <person name="Haridas S."/>
            <person name="Hughes K."/>
            <person name="Justo A."/>
            <person name="Karasinski D."/>
            <person name="Kautmanova I."/>
            <person name="Kiss B."/>
            <person name="Kocsube S."/>
            <person name="Kotiranta H."/>
            <person name="LaButti K.M."/>
            <person name="Lechner B.E."/>
            <person name="Liimatainen K."/>
            <person name="Lipzen A."/>
            <person name="Lukacs Z."/>
            <person name="Mihaltcheva S."/>
            <person name="Morgado L.N."/>
            <person name="Niskanen T."/>
            <person name="Noordeloos M.E."/>
            <person name="Ohm R.A."/>
            <person name="Ortiz-Santana B."/>
            <person name="Ovrebo C."/>
            <person name="Racz N."/>
            <person name="Riley R."/>
            <person name="Savchenko A."/>
            <person name="Shiryaev A."/>
            <person name="Soop K."/>
            <person name="Spirin V."/>
            <person name="Szebenyi C."/>
            <person name="Tomsovsky M."/>
            <person name="Tulloss R.E."/>
            <person name="Uehling J."/>
            <person name="Grigoriev I.V."/>
            <person name="Vagvolgyi C."/>
            <person name="Papp T."/>
            <person name="Martin F.M."/>
            <person name="Miettinen O."/>
            <person name="Hibbett D.S."/>
            <person name="Nagy L.G."/>
        </authorList>
    </citation>
    <scope>NUCLEOTIDE SEQUENCE [LARGE SCALE GENOMIC DNA]</scope>
    <source>
        <strain evidence="9 10">CBS 166.37</strain>
    </source>
</reference>
<dbReference type="OrthoDB" id="3262992at2759"/>
<dbReference type="InterPro" id="IPR002156">
    <property type="entry name" value="RNaseH_domain"/>
</dbReference>
<dbReference type="EMBL" id="ML213665">
    <property type="protein sequence ID" value="TFK32733.1"/>
    <property type="molecule type" value="Genomic_DNA"/>
</dbReference>
<keyword evidence="6" id="KW-0255">Endonuclease</keyword>
<keyword evidence="4" id="KW-0540">Nuclease</keyword>
<dbReference type="PROSITE" id="PS50879">
    <property type="entry name" value="RNASE_H_1"/>
    <property type="match status" value="1"/>
</dbReference>
<evidence type="ECO:0000256" key="6">
    <source>
        <dbReference type="ARBA" id="ARBA00022759"/>
    </source>
</evidence>
<dbReference type="InterPro" id="IPR036397">
    <property type="entry name" value="RNaseH_sf"/>
</dbReference>
<dbReference type="GO" id="GO:0004523">
    <property type="term" value="F:RNA-DNA hybrid ribonuclease activity"/>
    <property type="evidence" value="ECO:0007669"/>
    <property type="project" value="UniProtKB-EC"/>
</dbReference>
<dbReference type="GO" id="GO:0046872">
    <property type="term" value="F:metal ion binding"/>
    <property type="evidence" value="ECO:0007669"/>
    <property type="project" value="UniProtKB-KW"/>
</dbReference>
<evidence type="ECO:0000256" key="7">
    <source>
        <dbReference type="ARBA" id="ARBA00022801"/>
    </source>
</evidence>
<accession>A0A5C3LKD4</accession>
<organism evidence="9 10">
    <name type="scientific">Crucibulum laeve</name>
    <dbReference type="NCBI Taxonomy" id="68775"/>
    <lineage>
        <taxon>Eukaryota</taxon>
        <taxon>Fungi</taxon>
        <taxon>Dikarya</taxon>
        <taxon>Basidiomycota</taxon>
        <taxon>Agaricomycotina</taxon>
        <taxon>Agaricomycetes</taxon>
        <taxon>Agaricomycetidae</taxon>
        <taxon>Agaricales</taxon>
        <taxon>Agaricineae</taxon>
        <taxon>Nidulariaceae</taxon>
        <taxon>Crucibulum</taxon>
    </lineage>
</organism>
<evidence type="ECO:0000256" key="3">
    <source>
        <dbReference type="ARBA" id="ARBA00012180"/>
    </source>
</evidence>
<dbReference type="SUPFAM" id="SSF53098">
    <property type="entry name" value="Ribonuclease H-like"/>
    <property type="match status" value="1"/>
</dbReference>
<gene>
    <name evidence="9" type="ORF">BDQ12DRAFT_701074</name>
</gene>
<evidence type="ECO:0000256" key="1">
    <source>
        <dbReference type="ARBA" id="ARBA00000077"/>
    </source>
</evidence>
<dbReference type="InterPro" id="IPR012337">
    <property type="entry name" value="RNaseH-like_sf"/>
</dbReference>
<evidence type="ECO:0000256" key="5">
    <source>
        <dbReference type="ARBA" id="ARBA00022723"/>
    </source>
</evidence>
<protein>
    <recommendedName>
        <fullName evidence="3">ribonuclease H</fullName>
        <ecNumber evidence="3">3.1.26.4</ecNumber>
    </recommendedName>
</protein>
<evidence type="ECO:0000256" key="2">
    <source>
        <dbReference type="ARBA" id="ARBA00005300"/>
    </source>
</evidence>
<dbReference type="GO" id="GO:0043137">
    <property type="term" value="P:DNA replication, removal of RNA primer"/>
    <property type="evidence" value="ECO:0007669"/>
    <property type="project" value="TreeGrafter"/>
</dbReference>
<proteinExistence type="inferred from homology"/>
<dbReference type="AlphaFoldDB" id="A0A5C3LKD4"/>
<dbReference type="CDD" id="cd09280">
    <property type="entry name" value="RNase_HI_eukaryote_like"/>
    <property type="match status" value="1"/>
</dbReference>
<dbReference type="EC" id="3.1.26.4" evidence="3"/>
<comment type="similarity">
    <text evidence="2">Belongs to the RNase H family.</text>
</comment>
<evidence type="ECO:0000313" key="10">
    <source>
        <dbReference type="Proteomes" id="UP000308652"/>
    </source>
</evidence>
<feature type="domain" description="RNase H type-1" evidence="8">
    <location>
        <begin position="8"/>
        <end position="150"/>
    </location>
</feature>
<evidence type="ECO:0000313" key="9">
    <source>
        <dbReference type="EMBL" id="TFK32733.1"/>
    </source>
</evidence>
<dbReference type="Proteomes" id="UP000308652">
    <property type="component" value="Unassembled WGS sequence"/>
</dbReference>
<name>A0A5C3LKD4_9AGAR</name>
<keyword evidence="10" id="KW-1185">Reference proteome</keyword>
<dbReference type="InterPro" id="IPR050092">
    <property type="entry name" value="RNase_H"/>
</dbReference>
<keyword evidence="5" id="KW-0479">Metal-binding</keyword>
<evidence type="ECO:0000259" key="8">
    <source>
        <dbReference type="PROSITE" id="PS50879"/>
    </source>
</evidence>
<dbReference type="Pfam" id="PF00075">
    <property type="entry name" value="RNase_H"/>
    <property type="match status" value="1"/>
</dbReference>
<keyword evidence="7" id="KW-0378">Hydrolase</keyword>
<comment type="catalytic activity">
    <reaction evidence="1">
        <text>Endonucleolytic cleavage to 5'-phosphomonoester.</text>
        <dbReference type="EC" id="3.1.26.4"/>
    </reaction>
</comment>
<sequence>MEALDNNLTENVTIYTDGSCSKNGKLDATAGAGIWFGENHPQNTAARVPGSNQSNQTGEIMAISIAAQKASHERNIHIKTDSKYAMEGLTKHLKHWEDIGYIGVKNANFFHLATSQLRTRPGQTWMSWVKGHSGEIENEEADKLAAIGANKPLSEAEPLHLENLCVPNGAKLYYITHLHQAYKIGKFWENTQMLQLANCPKCQVLETMEHILIDCDISPRQQLWEMCKELWAKKHEIWPQLSLGTVLGCGLVRFKDKNNKTLKGTNCLYHILMGEAAFLIWKLRLQNRWLDIINRQFTMDRVATNKRKFNKKAVKRSLVIQTWNKTLLGQNNLPDDWINENRVLVGILSQQRREVEVTSLTHRPGKILV</sequence>
<dbReference type="STRING" id="68775.A0A5C3LKD4"/>
<dbReference type="GO" id="GO:0003676">
    <property type="term" value="F:nucleic acid binding"/>
    <property type="evidence" value="ECO:0007669"/>
    <property type="project" value="InterPro"/>
</dbReference>
<dbReference type="PANTHER" id="PTHR10642">
    <property type="entry name" value="RIBONUCLEASE H1"/>
    <property type="match status" value="1"/>
</dbReference>
<dbReference type="Gene3D" id="3.30.420.10">
    <property type="entry name" value="Ribonuclease H-like superfamily/Ribonuclease H"/>
    <property type="match status" value="1"/>
</dbReference>
<evidence type="ECO:0000256" key="4">
    <source>
        <dbReference type="ARBA" id="ARBA00022722"/>
    </source>
</evidence>